<evidence type="ECO:0000256" key="3">
    <source>
        <dbReference type="ARBA" id="ARBA00048267"/>
    </source>
</evidence>
<dbReference type="RefSeq" id="WP_257511367.1">
    <property type="nucleotide sequence ID" value="NZ_JANKHG010000016.1"/>
</dbReference>
<feature type="active site" evidence="4">
    <location>
        <position position="12"/>
    </location>
</feature>
<evidence type="ECO:0000256" key="2">
    <source>
        <dbReference type="ARBA" id="ARBA00039140"/>
    </source>
</evidence>
<reference evidence="6" key="1">
    <citation type="submission" date="2022-07" db="EMBL/GenBank/DDBJ databases">
        <authorList>
            <person name="Xamxidin M."/>
        </authorList>
    </citation>
    <scope>NUCLEOTIDE SEQUENCE</scope>
    <source>
        <strain evidence="6">YS8-69</strain>
    </source>
</reference>
<comment type="caution">
    <text evidence="6">The sequence shown here is derived from an EMBL/GenBank/DDBJ whole genome shotgun (WGS) entry which is preliminary data.</text>
</comment>
<dbReference type="PANTHER" id="PTHR42872">
    <property type="entry name" value="PROTEIN-GLUTAMATE METHYLESTERASE/PROTEIN-GLUTAMINE GLUTAMINASE"/>
    <property type="match status" value="1"/>
</dbReference>
<keyword evidence="4" id="KW-0145">Chemotaxis</keyword>
<dbReference type="EMBL" id="JANKHG010000016">
    <property type="protein sequence ID" value="MCR2746122.1"/>
    <property type="molecule type" value="Genomic_DNA"/>
</dbReference>
<dbReference type="InterPro" id="IPR000673">
    <property type="entry name" value="Sig_transdc_resp-reg_Me-estase"/>
</dbReference>
<dbReference type="SUPFAM" id="SSF52738">
    <property type="entry name" value="Methylesterase CheB, C-terminal domain"/>
    <property type="match status" value="1"/>
</dbReference>
<dbReference type="InterPro" id="IPR011247">
    <property type="entry name" value="Chemotax_prot-Glu_Me-esterase"/>
</dbReference>
<dbReference type="Gene3D" id="3.40.50.180">
    <property type="entry name" value="Methylesterase CheB, C-terminal domain"/>
    <property type="match status" value="1"/>
</dbReference>
<evidence type="ECO:0000313" key="6">
    <source>
        <dbReference type="EMBL" id="MCR2746122.1"/>
    </source>
</evidence>
<keyword evidence="1 4" id="KW-0378">Hydrolase</keyword>
<proteinExistence type="predicted"/>
<dbReference type="Proteomes" id="UP001165267">
    <property type="component" value="Unassembled WGS sequence"/>
</dbReference>
<name>A0ABT1XFR3_9BURK</name>
<dbReference type="EC" id="3.1.1.61" evidence="2"/>
<dbReference type="CDD" id="cd16433">
    <property type="entry name" value="CheB"/>
    <property type="match status" value="1"/>
</dbReference>
<comment type="catalytic activity">
    <reaction evidence="3">
        <text>[protein]-L-glutamate 5-O-methyl ester + H2O = L-glutamyl-[protein] + methanol + H(+)</text>
        <dbReference type="Rhea" id="RHEA:23236"/>
        <dbReference type="Rhea" id="RHEA-COMP:10208"/>
        <dbReference type="Rhea" id="RHEA-COMP:10311"/>
        <dbReference type="ChEBI" id="CHEBI:15377"/>
        <dbReference type="ChEBI" id="CHEBI:15378"/>
        <dbReference type="ChEBI" id="CHEBI:17790"/>
        <dbReference type="ChEBI" id="CHEBI:29973"/>
        <dbReference type="ChEBI" id="CHEBI:82795"/>
        <dbReference type="EC" id="3.1.1.61"/>
    </reaction>
</comment>
<evidence type="ECO:0000259" key="5">
    <source>
        <dbReference type="PROSITE" id="PS50122"/>
    </source>
</evidence>
<evidence type="ECO:0000256" key="1">
    <source>
        <dbReference type="ARBA" id="ARBA00022801"/>
    </source>
</evidence>
<dbReference type="InterPro" id="IPR035909">
    <property type="entry name" value="CheB_C"/>
</dbReference>
<dbReference type="PROSITE" id="PS50122">
    <property type="entry name" value="CHEB"/>
    <property type="match status" value="1"/>
</dbReference>
<sequence length="330" mass="35229">MDKERIIVIGASAGGVEALLTMAPLLSPNLAAPVVVVLHIGSHRSLLPNLLSSKGPNPAVFAQTGMVPRPGMIYVAPSDHHVLVEENKFILQRGPKEHHARPAINPLFRSVAIDQGPRVVGVVLTGRLDDGAAGLHAIKACGGTTIVQDPNEAREPSMPLQAIAGTSVDHIVRLDEMTKLINTLAQPLNSTSQNKAPEWLKTEHAVTLGAGMGELSRIGSPSGFTCPDCGGSLFEIKEGKPVRFLCHTGHAFSLLSLADLQDNVAEENLWAALRALQEKEALLRKLSEVQACDGAAGAAETLQEAEKLANFIQQMRTMVWKNPESETAEI</sequence>
<evidence type="ECO:0000313" key="7">
    <source>
        <dbReference type="Proteomes" id="UP001165267"/>
    </source>
</evidence>
<feature type="domain" description="CheB-type methylesterase" evidence="5">
    <location>
        <begin position="1"/>
        <end position="181"/>
    </location>
</feature>
<evidence type="ECO:0000256" key="4">
    <source>
        <dbReference type="PROSITE-ProRule" id="PRU00050"/>
    </source>
</evidence>
<dbReference type="PANTHER" id="PTHR42872:SF6">
    <property type="entry name" value="PROTEIN-GLUTAMATE METHYLESTERASE_PROTEIN-GLUTAMINE GLUTAMINASE"/>
    <property type="match status" value="1"/>
</dbReference>
<feature type="active site" evidence="4">
    <location>
        <position position="130"/>
    </location>
</feature>
<protein>
    <recommendedName>
        <fullName evidence="2">protein-glutamate methylesterase</fullName>
        <ecNumber evidence="2">3.1.1.61</ecNumber>
    </recommendedName>
</protein>
<dbReference type="PIRSF" id="PIRSF036461">
    <property type="entry name" value="Chmtx_methlestr"/>
    <property type="match status" value="1"/>
</dbReference>
<organism evidence="6 7">
    <name type="scientific">Limnobacter parvus</name>
    <dbReference type="NCBI Taxonomy" id="2939690"/>
    <lineage>
        <taxon>Bacteria</taxon>
        <taxon>Pseudomonadati</taxon>
        <taxon>Pseudomonadota</taxon>
        <taxon>Betaproteobacteria</taxon>
        <taxon>Burkholderiales</taxon>
        <taxon>Burkholderiaceae</taxon>
        <taxon>Limnobacter</taxon>
    </lineage>
</organism>
<gene>
    <name evidence="6" type="ORF">NSP04_05640</name>
</gene>
<keyword evidence="7" id="KW-1185">Reference proteome</keyword>
<dbReference type="Pfam" id="PF01339">
    <property type="entry name" value="CheB_methylest"/>
    <property type="match status" value="1"/>
</dbReference>
<accession>A0ABT1XFR3</accession>
<feature type="active site" evidence="4">
    <location>
        <position position="39"/>
    </location>
</feature>